<dbReference type="Pfam" id="PF25601">
    <property type="entry name" value="AAA_lid_14"/>
    <property type="match status" value="1"/>
</dbReference>
<dbReference type="PROSITE" id="PS00675">
    <property type="entry name" value="SIGMA54_INTERACT_1"/>
    <property type="match status" value="1"/>
</dbReference>
<evidence type="ECO:0000259" key="6">
    <source>
        <dbReference type="PROSITE" id="PS50045"/>
    </source>
</evidence>
<accession>E3HY53</accession>
<dbReference type="InterPro" id="IPR002078">
    <property type="entry name" value="Sigma_54_int"/>
</dbReference>
<keyword evidence="5" id="KW-0804">Transcription</keyword>
<sequence length="559" mass="61860">MTTSSKTVSNIDTNSSSEADGIWVRDPVSATLCVHGIARQDAVRARILPALEAWLLRGQGAGLFPVDGQPALIVVVRVVESAQWMLIKSARDRDALPQFLTSVPFAASILNHFLTSTHDAISVVDKEGILRYISPTHERWLGLKPGEALGQPSQAIIPNSRMTDVVASGLAEIGHPYSADGVATRIVSRIPIREMGEVVGVVGRTLFKGPEVVQRMYREVSRLQNEVARYQRTLGVMEPEPESLSRLVGHSVPMHELKKDIRLVAELDVPVLILGESGTGKELVAQALHGLSARSARQMVSLNLAALPSSLLEAELFGYAPGSFTGSHKQGRVGKFELADQSTVFLDEVGDIPADIQVKLLRVLEDQTVERLGEHRSRRVDFRLVAATHQHMDELISSGQFRLDLFYRLAGVTLHIPRLSDRTEDIPELLAHFVQRFCARNRWELPDVHPDVAPFLAQQPWPGNVRQLRQRVEEALVFSAGRQLERRHFERGGSAVFGRPETPFVASVQVASPFGTQTLQETMRVAVRRAVEDHSGNKQRAARALGISRSYLYRLLGDY</sequence>
<dbReference type="Pfam" id="PF02954">
    <property type="entry name" value="HTH_8"/>
    <property type="match status" value="1"/>
</dbReference>
<dbReference type="PANTHER" id="PTHR32071:SF117">
    <property type="entry name" value="PTS-DEPENDENT DIHYDROXYACETONE KINASE OPERON REGULATORY PROTEIN-RELATED"/>
    <property type="match status" value="1"/>
</dbReference>
<dbReference type="SMART" id="SM00382">
    <property type="entry name" value="AAA"/>
    <property type="match status" value="1"/>
</dbReference>
<dbReference type="PATRIC" id="fig|762376.5.peg.6715"/>
<dbReference type="SUPFAM" id="SSF55785">
    <property type="entry name" value="PYP-like sensor domain (PAS domain)"/>
    <property type="match status" value="1"/>
</dbReference>
<evidence type="ECO:0000313" key="9">
    <source>
        <dbReference type="Proteomes" id="UP000006876"/>
    </source>
</evidence>
<evidence type="ECO:0000313" key="8">
    <source>
        <dbReference type="EMBL" id="ADP20007.1"/>
    </source>
</evidence>
<dbReference type="InterPro" id="IPR025662">
    <property type="entry name" value="Sigma_54_int_dom_ATP-bd_1"/>
</dbReference>
<dbReference type="InterPro" id="IPR000014">
    <property type="entry name" value="PAS"/>
</dbReference>
<dbReference type="AlphaFoldDB" id="E3HY53"/>
<feature type="domain" description="Sigma-54 factor interaction" evidence="6">
    <location>
        <begin position="247"/>
        <end position="477"/>
    </location>
</feature>
<evidence type="ECO:0000256" key="1">
    <source>
        <dbReference type="ARBA" id="ARBA00022741"/>
    </source>
</evidence>
<keyword evidence="8" id="KW-0614">Plasmid</keyword>
<dbReference type="InterPro" id="IPR058031">
    <property type="entry name" value="AAA_lid_NorR"/>
</dbReference>
<dbReference type="SUPFAM" id="SSF52540">
    <property type="entry name" value="P-loop containing nucleoside triphosphate hydrolases"/>
    <property type="match status" value="1"/>
</dbReference>
<dbReference type="Proteomes" id="UP000006876">
    <property type="component" value="Plasmid pA82"/>
</dbReference>
<dbReference type="PROSITE" id="PS50045">
    <property type="entry name" value="SIGMA54_INTERACT_4"/>
    <property type="match status" value="1"/>
</dbReference>
<name>E3HY53_ACHXA</name>
<dbReference type="HOGENOM" id="CLU_000445_8_1_4"/>
<dbReference type="PANTHER" id="PTHR32071">
    <property type="entry name" value="TRANSCRIPTIONAL REGULATORY PROTEIN"/>
    <property type="match status" value="1"/>
</dbReference>
<evidence type="ECO:0000256" key="5">
    <source>
        <dbReference type="ARBA" id="ARBA00023163"/>
    </source>
</evidence>
<gene>
    <name evidence="8" type="ordered locus">AXYL_06723</name>
</gene>
<dbReference type="FunFam" id="3.40.50.300:FF:000006">
    <property type="entry name" value="DNA-binding transcriptional regulator NtrC"/>
    <property type="match status" value="1"/>
</dbReference>
<dbReference type="KEGG" id="axy:AXYL_06723"/>
<dbReference type="GO" id="GO:0005524">
    <property type="term" value="F:ATP binding"/>
    <property type="evidence" value="ECO:0007669"/>
    <property type="project" value="UniProtKB-KW"/>
</dbReference>
<dbReference type="InterPro" id="IPR027417">
    <property type="entry name" value="P-loop_NTPase"/>
</dbReference>
<dbReference type="CDD" id="cd00009">
    <property type="entry name" value="AAA"/>
    <property type="match status" value="1"/>
</dbReference>
<evidence type="ECO:0000256" key="2">
    <source>
        <dbReference type="ARBA" id="ARBA00022840"/>
    </source>
</evidence>
<geneLocation type="plasmid" evidence="8 9">
    <name>pA82</name>
</geneLocation>
<dbReference type="Gene3D" id="1.10.8.60">
    <property type="match status" value="1"/>
</dbReference>
<dbReference type="InterPro" id="IPR003593">
    <property type="entry name" value="AAA+_ATPase"/>
</dbReference>
<dbReference type="InterPro" id="IPR009057">
    <property type="entry name" value="Homeodomain-like_sf"/>
</dbReference>
<dbReference type="Gene3D" id="3.40.50.300">
    <property type="entry name" value="P-loop containing nucleotide triphosphate hydrolases"/>
    <property type="match status" value="1"/>
</dbReference>
<evidence type="ECO:0000259" key="7">
    <source>
        <dbReference type="PROSITE" id="PS50112"/>
    </source>
</evidence>
<dbReference type="InterPro" id="IPR035965">
    <property type="entry name" value="PAS-like_dom_sf"/>
</dbReference>
<dbReference type="eggNOG" id="COG3829">
    <property type="taxonomic scope" value="Bacteria"/>
</dbReference>
<keyword evidence="4" id="KW-0238">DNA-binding</keyword>
<reference evidence="9" key="1">
    <citation type="journal article" date="2011" name="J. Bacteriol.">
        <title>Complete genome sequence of the haloaromatic acid-degrading bacterium Achromobacter xylosoxidans A8.</title>
        <authorList>
            <person name="Strnad H."/>
            <person name="Ridl J."/>
            <person name="Paces J."/>
            <person name="Kolar M."/>
            <person name="Vlcek C."/>
            <person name="Paces V."/>
        </authorList>
    </citation>
    <scope>NUCLEOTIDE SEQUENCE [LARGE SCALE GENOMIC DNA]</scope>
    <source>
        <strain evidence="9">A8</strain>
        <plasmid evidence="9">pA82</plasmid>
    </source>
</reference>
<dbReference type="GO" id="GO:0043565">
    <property type="term" value="F:sequence-specific DNA binding"/>
    <property type="evidence" value="ECO:0007669"/>
    <property type="project" value="InterPro"/>
</dbReference>
<keyword evidence="2" id="KW-0067">ATP-binding</keyword>
<dbReference type="Gene3D" id="1.10.10.60">
    <property type="entry name" value="Homeodomain-like"/>
    <property type="match status" value="1"/>
</dbReference>
<dbReference type="SUPFAM" id="SSF46689">
    <property type="entry name" value="Homeodomain-like"/>
    <property type="match status" value="1"/>
</dbReference>
<dbReference type="PRINTS" id="PR01590">
    <property type="entry name" value="HTHFIS"/>
</dbReference>
<dbReference type="InterPro" id="IPR002197">
    <property type="entry name" value="HTH_Fis"/>
</dbReference>
<dbReference type="Gene3D" id="3.30.450.20">
    <property type="entry name" value="PAS domain"/>
    <property type="match status" value="1"/>
</dbReference>
<dbReference type="Pfam" id="PF00158">
    <property type="entry name" value="Sigma54_activat"/>
    <property type="match status" value="1"/>
</dbReference>
<dbReference type="GO" id="GO:0006355">
    <property type="term" value="P:regulation of DNA-templated transcription"/>
    <property type="evidence" value="ECO:0007669"/>
    <property type="project" value="InterPro"/>
</dbReference>
<evidence type="ECO:0000256" key="3">
    <source>
        <dbReference type="ARBA" id="ARBA00023015"/>
    </source>
</evidence>
<protein>
    <submittedName>
        <fullName evidence="8">Sigma-54 interaction domain protein 3</fullName>
    </submittedName>
</protein>
<keyword evidence="3" id="KW-0805">Transcription regulation</keyword>
<feature type="domain" description="PAS" evidence="7">
    <location>
        <begin position="106"/>
        <end position="151"/>
    </location>
</feature>
<keyword evidence="1" id="KW-0547">Nucleotide-binding</keyword>
<evidence type="ECO:0000256" key="4">
    <source>
        <dbReference type="ARBA" id="ARBA00023125"/>
    </source>
</evidence>
<dbReference type="EMBL" id="CP002289">
    <property type="protein sequence ID" value="ADP20007.1"/>
    <property type="molecule type" value="Genomic_DNA"/>
</dbReference>
<dbReference type="PROSITE" id="PS50112">
    <property type="entry name" value="PAS"/>
    <property type="match status" value="1"/>
</dbReference>
<organism evidence="8 9">
    <name type="scientific">Achromobacter xylosoxidans (strain A8)</name>
    <dbReference type="NCBI Taxonomy" id="762376"/>
    <lineage>
        <taxon>Bacteria</taxon>
        <taxon>Pseudomonadati</taxon>
        <taxon>Pseudomonadota</taxon>
        <taxon>Betaproteobacteria</taxon>
        <taxon>Burkholderiales</taxon>
        <taxon>Alcaligenaceae</taxon>
        <taxon>Achromobacter</taxon>
    </lineage>
</organism>
<proteinExistence type="predicted"/>